<dbReference type="InterPro" id="IPR036390">
    <property type="entry name" value="WH_DNA-bd_sf"/>
</dbReference>
<feature type="region of interest" description="Disordered" evidence="13">
    <location>
        <begin position="1"/>
        <end position="22"/>
    </location>
</feature>
<keyword evidence="10" id="KW-0804">Transcription</keyword>
<dbReference type="AlphaFoldDB" id="A0AAX3ZTP7"/>
<dbReference type="Gene3D" id="1.10.10.10">
    <property type="entry name" value="Winged helix-like DNA-binding domain superfamily/Winged helix DNA-binding domain"/>
    <property type="match status" value="1"/>
</dbReference>
<feature type="binding site" evidence="11">
    <location>
        <position position="99"/>
    </location>
    <ligand>
        <name>Zn(2+)</name>
        <dbReference type="ChEBI" id="CHEBI:29105"/>
    </ligand>
</feature>
<feature type="compositionally biased region" description="Basic and acidic residues" evidence="13">
    <location>
        <begin position="1"/>
        <end position="11"/>
    </location>
</feature>
<keyword evidence="7 11" id="KW-0862">Zinc</keyword>
<keyword evidence="9" id="KW-0238">DNA-binding</keyword>
<dbReference type="GO" id="GO:0003700">
    <property type="term" value="F:DNA-binding transcription factor activity"/>
    <property type="evidence" value="ECO:0007669"/>
    <property type="project" value="InterPro"/>
</dbReference>
<protein>
    <submittedName>
        <fullName evidence="14">Fur family transcriptional regulator</fullName>
    </submittedName>
</protein>
<evidence type="ECO:0000256" key="2">
    <source>
        <dbReference type="ARBA" id="ARBA00007957"/>
    </source>
</evidence>
<evidence type="ECO:0000256" key="6">
    <source>
        <dbReference type="ARBA" id="ARBA00022723"/>
    </source>
</evidence>
<feature type="binding site" evidence="11">
    <location>
        <position position="139"/>
    </location>
    <ligand>
        <name>Zn(2+)</name>
        <dbReference type="ChEBI" id="CHEBI:29105"/>
    </ligand>
</feature>
<evidence type="ECO:0000313" key="15">
    <source>
        <dbReference type="Proteomes" id="UP001231701"/>
    </source>
</evidence>
<dbReference type="GO" id="GO:0045892">
    <property type="term" value="P:negative regulation of DNA-templated transcription"/>
    <property type="evidence" value="ECO:0007669"/>
    <property type="project" value="TreeGrafter"/>
</dbReference>
<dbReference type="EMBL" id="CP121271">
    <property type="protein sequence ID" value="WMC90345.1"/>
    <property type="molecule type" value="Genomic_DNA"/>
</dbReference>
<comment type="cofactor">
    <cofactor evidence="12">
        <name>Mn(2+)</name>
        <dbReference type="ChEBI" id="CHEBI:29035"/>
    </cofactor>
    <cofactor evidence="12">
        <name>Fe(2+)</name>
        <dbReference type="ChEBI" id="CHEBI:29033"/>
    </cofactor>
    <text evidence="12">Binds 1 Mn(2+) or Fe(2+) ion per subunit.</text>
</comment>
<evidence type="ECO:0000256" key="5">
    <source>
        <dbReference type="ARBA" id="ARBA00022491"/>
    </source>
</evidence>
<reference evidence="14" key="1">
    <citation type="submission" date="2023-03" db="EMBL/GenBank/DDBJ databases">
        <title>Borrelidin-producing and root-colonizing Streptomyces rochei is a potent biopesticide for soil-borne oomycete-caused plant diseases.</title>
        <authorList>
            <person name="Zhou D."/>
            <person name="Wang X."/>
            <person name="Navarro-Munoz J.C."/>
            <person name="Li W."/>
            <person name="Li J."/>
            <person name="Jiu M."/>
            <person name="Deng S."/>
            <person name="Ye Y."/>
            <person name="Daly P."/>
            <person name="Wei L."/>
        </authorList>
    </citation>
    <scope>NUCLEOTIDE SEQUENCE</scope>
    <source>
        <strain evidence="14">JK1</strain>
    </source>
</reference>
<comment type="subunit">
    <text evidence="3">Homodimer.</text>
</comment>
<evidence type="ECO:0000256" key="13">
    <source>
        <dbReference type="SAM" id="MobiDB-lite"/>
    </source>
</evidence>
<keyword evidence="8" id="KW-0805">Transcription regulation</keyword>
<evidence type="ECO:0000256" key="1">
    <source>
        <dbReference type="ARBA" id="ARBA00004496"/>
    </source>
</evidence>
<keyword evidence="5" id="KW-0678">Repressor</keyword>
<accession>A0AAX3ZTP7</accession>
<evidence type="ECO:0000256" key="4">
    <source>
        <dbReference type="ARBA" id="ARBA00022490"/>
    </source>
</evidence>
<gene>
    <name evidence="14" type="ORF">P7W03_34090</name>
</gene>
<feature type="binding site" evidence="11">
    <location>
        <position position="102"/>
    </location>
    <ligand>
        <name>Zn(2+)</name>
        <dbReference type="ChEBI" id="CHEBI:29105"/>
    </ligand>
</feature>
<name>A0AAX3ZTP7_STRRO</name>
<comment type="similarity">
    <text evidence="2">Belongs to the Fur family.</text>
</comment>
<feature type="region of interest" description="Disordered" evidence="13">
    <location>
        <begin position="144"/>
        <end position="167"/>
    </location>
</feature>
<feature type="binding site" evidence="11">
    <location>
        <position position="142"/>
    </location>
    <ligand>
        <name>Zn(2+)</name>
        <dbReference type="ChEBI" id="CHEBI:29105"/>
    </ligand>
</feature>
<dbReference type="CDD" id="cd07153">
    <property type="entry name" value="Fur_like"/>
    <property type="match status" value="1"/>
</dbReference>
<proteinExistence type="inferred from homology"/>
<evidence type="ECO:0000313" key="14">
    <source>
        <dbReference type="EMBL" id="WMC90345.1"/>
    </source>
</evidence>
<dbReference type="GeneID" id="90947176"/>
<dbReference type="Gene3D" id="3.30.1490.190">
    <property type="match status" value="1"/>
</dbReference>
<dbReference type="GO" id="GO:0008270">
    <property type="term" value="F:zinc ion binding"/>
    <property type="evidence" value="ECO:0007669"/>
    <property type="project" value="TreeGrafter"/>
</dbReference>
<evidence type="ECO:0000256" key="12">
    <source>
        <dbReference type="PIRSR" id="PIRSR602481-2"/>
    </source>
</evidence>
<keyword evidence="12" id="KW-0408">Iron</keyword>
<comment type="subcellular location">
    <subcellularLocation>
        <location evidence="1">Cytoplasm</location>
    </subcellularLocation>
</comment>
<dbReference type="InterPro" id="IPR043135">
    <property type="entry name" value="Fur_C"/>
</dbReference>
<evidence type="ECO:0000256" key="10">
    <source>
        <dbReference type="ARBA" id="ARBA00023163"/>
    </source>
</evidence>
<keyword evidence="4" id="KW-0963">Cytoplasm</keyword>
<dbReference type="GO" id="GO:0005829">
    <property type="term" value="C:cytosol"/>
    <property type="evidence" value="ECO:0007669"/>
    <property type="project" value="TreeGrafter"/>
</dbReference>
<evidence type="ECO:0000256" key="7">
    <source>
        <dbReference type="ARBA" id="ARBA00022833"/>
    </source>
</evidence>
<dbReference type="Proteomes" id="UP001231701">
    <property type="component" value="Chromosome"/>
</dbReference>
<evidence type="ECO:0000256" key="8">
    <source>
        <dbReference type="ARBA" id="ARBA00023015"/>
    </source>
</evidence>
<dbReference type="GO" id="GO:1900376">
    <property type="term" value="P:regulation of secondary metabolite biosynthetic process"/>
    <property type="evidence" value="ECO:0007669"/>
    <property type="project" value="TreeGrafter"/>
</dbReference>
<keyword evidence="6 11" id="KW-0479">Metal-binding</keyword>
<feature type="binding site" evidence="12">
    <location>
        <position position="114"/>
    </location>
    <ligand>
        <name>Fe cation</name>
        <dbReference type="ChEBI" id="CHEBI:24875"/>
    </ligand>
</feature>
<feature type="binding site" evidence="12">
    <location>
        <position position="131"/>
    </location>
    <ligand>
        <name>Fe cation</name>
        <dbReference type="ChEBI" id="CHEBI:24875"/>
    </ligand>
</feature>
<dbReference type="PANTHER" id="PTHR33202:SF2">
    <property type="entry name" value="FERRIC UPTAKE REGULATION PROTEIN"/>
    <property type="match status" value="1"/>
</dbReference>
<evidence type="ECO:0000256" key="9">
    <source>
        <dbReference type="ARBA" id="ARBA00023125"/>
    </source>
</evidence>
<evidence type="ECO:0000256" key="11">
    <source>
        <dbReference type="PIRSR" id="PIRSR602481-1"/>
    </source>
</evidence>
<dbReference type="GO" id="GO:0000976">
    <property type="term" value="F:transcription cis-regulatory region binding"/>
    <property type="evidence" value="ECO:0007669"/>
    <property type="project" value="TreeGrafter"/>
</dbReference>
<dbReference type="RefSeq" id="WP_086875912.1">
    <property type="nucleotide sequence ID" value="NZ_CP121271.1"/>
</dbReference>
<sequence>MTRDLRPHPDTRPAASAPWRPTRQRTAVLNALHGRTGFTSAQELHEALEADGVTIGLTTVYRTLHALDRSGRVDVVRDRTGERLYRHRPTDGHRHYIVCRACGLSAAVEAEAVERWADEVAETMGFAEVEHTVELSGVCDPCRTEHRRTAAEPPPPRSGRGDRRADS</sequence>
<dbReference type="PANTHER" id="PTHR33202">
    <property type="entry name" value="ZINC UPTAKE REGULATION PROTEIN"/>
    <property type="match status" value="1"/>
</dbReference>
<organism evidence="14 15">
    <name type="scientific">Streptomyces rochei</name>
    <name type="common">Streptomyces parvullus</name>
    <dbReference type="NCBI Taxonomy" id="1928"/>
    <lineage>
        <taxon>Bacteria</taxon>
        <taxon>Bacillati</taxon>
        <taxon>Actinomycetota</taxon>
        <taxon>Actinomycetes</taxon>
        <taxon>Kitasatosporales</taxon>
        <taxon>Streptomycetaceae</taxon>
        <taxon>Streptomyces</taxon>
        <taxon>Streptomyces rochei group</taxon>
    </lineage>
</organism>
<dbReference type="SUPFAM" id="SSF46785">
    <property type="entry name" value="Winged helix' DNA-binding domain"/>
    <property type="match status" value="1"/>
</dbReference>
<dbReference type="InterPro" id="IPR002481">
    <property type="entry name" value="FUR"/>
</dbReference>
<comment type="cofactor">
    <cofactor evidence="11">
        <name>Zn(2+)</name>
        <dbReference type="ChEBI" id="CHEBI:29105"/>
    </cofactor>
    <text evidence="11">Binds 1 zinc ion per subunit.</text>
</comment>
<dbReference type="Pfam" id="PF01475">
    <property type="entry name" value="FUR"/>
    <property type="match status" value="1"/>
</dbReference>
<dbReference type="InterPro" id="IPR036388">
    <property type="entry name" value="WH-like_DNA-bd_sf"/>
</dbReference>
<evidence type="ECO:0000256" key="3">
    <source>
        <dbReference type="ARBA" id="ARBA00011738"/>
    </source>
</evidence>